<keyword evidence="3" id="KW-1185">Reference proteome</keyword>
<proteinExistence type="predicted"/>
<evidence type="ECO:0000313" key="3">
    <source>
        <dbReference type="Proteomes" id="UP000194153"/>
    </source>
</evidence>
<reference evidence="3" key="1">
    <citation type="submission" date="2017-05" db="EMBL/GenBank/DDBJ databases">
        <title>Draft genome sequence of Geobacter pelophilus, a iron(III)-reducing bacteria.</title>
        <authorList>
            <person name="Aoyagi T."/>
            <person name="Koike H."/>
            <person name="Morita T."/>
            <person name="Sato Y."/>
            <person name="Habe H."/>
            <person name="Hori T."/>
        </authorList>
    </citation>
    <scope>NUCLEOTIDE SEQUENCE [LARGE SCALE GENOMIC DNA]</scope>
    <source>
        <strain evidence="3">Drf2</strain>
    </source>
</reference>
<gene>
    <name evidence="2" type="ORF">GPEL0_01r4199</name>
</gene>
<dbReference type="EMBL" id="BDQG01000001">
    <property type="protein sequence ID" value="GAW68044.1"/>
    <property type="molecule type" value="Genomic_DNA"/>
</dbReference>
<feature type="transmembrane region" description="Helical" evidence="1">
    <location>
        <begin position="48"/>
        <end position="69"/>
    </location>
</feature>
<protein>
    <submittedName>
        <fullName evidence="2">Uncharacterized protein</fullName>
    </submittedName>
</protein>
<sequence length="70" mass="7922">MIILYPVMVLVAIRGEKRMVKDGYIKASFPWPEVHGDKVPIVARKYKIIVIGFSSVALFFTLCCVISLFC</sequence>
<keyword evidence="1" id="KW-1133">Transmembrane helix</keyword>
<name>A0ABQ0MLT2_9BACT</name>
<evidence type="ECO:0000313" key="2">
    <source>
        <dbReference type="EMBL" id="GAW68044.1"/>
    </source>
</evidence>
<comment type="caution">
    <text evidence="2">The sequence shown here is derived from an EMBL/GenBank/DDBJ whole genome shotgun (WGS) entry which is preliminary data.</text>
</comment>
<organism evidence="2 3">
    <name type="scientific">Geoanaerobacter pelophilus</name>
    <dbReference type="NCBI Taxonomy" id="60036"/>
    <lineage>
        <taxon>Bacteria</taxon>
        <taxon>Pseudomonadati</taxon>
        <taxon>Thermodesulfobacteriota</taxon>
        <taxon>Desulfuromonadia</taxon>
        <taxon>Geobacterales</taxon>
        <taxon>Geobacteraceae</taxon>
        <taxon>Geoanaerobacter</taxon>
    </lineage>
</organism>
<dbReference type="Proteomes" id="UP000194153">
    <property type="component" value="Unassembled WGS sequence"/>
</dbReference>
<accession>A0ABQ0MLT2</accession>
<keyword evidence="1" id="KW-0812">Transmembrane</keyword>
<evidence type="ECO:0000256" key="1">
    <source>
        <dbReference type="SAM" id="Phobius"/>
    </source>
</evidence>
<keyword evidence="1" id="KW-0472">Membrane</keyword>